<protein>
    <submittedName>
        <fullName evidence="1">Uncharacterized protein</fullName>
    </submittedName>
</protein>
<dbReference type="AlphaFoldDB" id="A0A0F9AME1"/>
<gene>
    <name evidence="1" type="ORF">LCGC14_2552580</name>
</gene>
<proteinExistence type="predicted"/>
<name>A0A0F9AME1_9ZZZZ</name>
<accession>A0A0F9AME1</accession>
<organism evidence="1">
    <name type="scientific">marine sediment metagenome</name>
    <dbReference type="NCBI Taxonomy" id="412755"/>
    <lineage>
        <taxon>unclassified sequences</taxon>
        <taxon>metagenomes</taxon>
        <taxon>ecological metagenomes</taxon>
    </lineage>
</organism>
<feature type="non-terminal residue" evidence="1">
    <location>
        <position position="1"/>
    </location>
</feature>
<dbReference type="EMBL" id="LAZR01041929">
    <property type="protein sequence ID" value="KKL10764.1"/>
    <property type="molecule type" value="Genomic_DNA"/>
</dbReference>
<sequence length="45" mass="5306">SPRHNKLATGAKIKPVYVISFGMMWSFKSINEQIIRRQQKIVYKL</sequence>
<comment type="caution">
    <text evidence="1">The sequence shown here is derived from an EMBL/GenBank/DDBJ whole genome shotgun (WGS) entry which is preliminary data.</text>
</comment>
<evidence type="ECO:0000313" key="1">
    <source>
        <dbReference type="EMBL" id="KKL10764.1"/>
    </source>
</evidence>
<reference evidence="1" key="1">
    <citation type="journal article" date="2015" name="Nature">
        <title>Complex archaea that bridge the gap between prokaryotes and eukaryotes.</title>
        <authorList>
            <person name="Spang A."/>
            <person name="Saw J.H."/>
            <person name="Jorgensen S.L."/>
            <person name="Zaremba-Niedzwiedzka K."/>
            <person name="Martijn J."/>
            <person name="Lind A.E."/>
            <person name="van Eijk R."/>
            <person name="Schleper C."/>
            <person name="Guy L."/>
            <person name="Ettema T.J."/>
        </authorList>
    </citation>
    <scope>NUCLEOTIDE SEQUENCE</scope>
</reference>